<evidence type="ECO:0000313" key="2">
    <source>
        <dbReference type="EMBL" id="KAF2856221.1"/>
    </source>
</evidence>
<dbReference type="EMBL" id="MU006289">
    <property type="protein sequence ID" value="KAF2856221.1"/>
    <property type="molecule type" value="Genomic_DNA"/>
</dbReference>
<dbReference type="Proteomes" id="UP000799423">
    <property type="component" value="Unassembled WGS sequence"/>
</dbReference>
<evidence type="ECO:0000256" key="1">
    <source>
        <dbReference type="SAM" id="MobiDB-lite"/>
    </source>
</evidence>
<accession>A0A6A7BLB5</accession>
<feature type="compositionally biased region" description="Basic and acidic residues" evidence="1">
    <location>
        <begin position="106"/>
        <end position="124"/>
    </location>
</feature>
<protein>
    <submittedName>
        <fullName evidence="2">Uncharacterized protein</fullName>
    </submittedName>
</protein>
<feature type="region of interest" description="Disordered" evidence="1">
    <location>
        <begin position="219"/>
        <end position="259"/>
    </location>
</feature>
<feature type="region of interest" description="Disordered" evidence="1">
    <location>
        <begin position="82"/>
        <end position="133"/>
    </location>
</feature>
<organism evidence="2 3">
    <name type="scientific">Plenodomus tracheiphilus IPT5</name>
    <dbReference type="NCBI Taxonomy" id="1408161"/>
    <lineage>
        <taxon>Eukaryota</taxon>
        <taxon>Fungi</taxon>
        <taxon>Dikarya</taxon>
        <taxon>Ascomycota</taxon>
        <taxon>Pezizomycotina</taxon>
        <taxon>Dothideomycetes</taxon>
        <taxon>Pleosporomycetidae</taxon>
        <taxon>Pleosporales</taxon>
        <taxon>Pleosporineae</taxon>
        <taxon>Leptosphaeriaceae</taxon>
        <taxon>Plenodomus</taxon>
    </lineage>
</organism>
<gene>
    <name evidence="2" type="ORF">T440DRAFT_101636</name>
</gene>
<sequence length="276" mass="31315">MSNIYNLPELFVPDTYHELEAVNPYHHVESQHFSTGTIEEKNIPVSYDVTEQTDQSLRNAMYQFPVSMAAVTRYQSYDIGHTYQNSPELTSDNRTNESSPITPETPRPEHGRGEPPRVDYDIRRSPVSPFGVQKPHSNLYGEENCADPPMQHSGHLPIYTPYPSFTSSSSMDFTSSYRGPSPDAITGSYQHTHTGHMPRYSVIGTWERQDDSRWVRQNVHESVHQAQDSRQSDPTHTSFQSPYETHMARPPSDMDTLNDPLTETMVCPCGSTFTGQ</sequence>
<name>A0A6A7BLB5_9PLEO</name>
<reference evidence="2" key="1">
    <citation type="submission" date="2020-01" db="EMBL/GenBank/DDBJ databases">
        <authorList>
            <consortium name="DOE Joint Genome Institute"/>
            <person name="Haridas S."/>
            <person name="Albert R."/>
            <person name="Binder M."/>
            <person name="Bloem J."/>
            <person name="Labutti K."/>
            <person name="Salamov A."/>
            <person name="Andreopoulos B."/>
            <person name="Baker S.E."/>
            <person name="Barry K."/>
            <person name="Bills G."/>
            <person name="Bluhm B.H."/>
            <person name="Cannon C."/>
            <person name="Castanera R."/>
            <person name="Culley D.E."/>
            <person name="Daum C."/>
            <person name="Ezra D."/>
            <person name="Gonzalez J.B."/>
            <person name="Henrissat B."/>
            <person name="Kuo A."/>
            <person name="Liang C."/>
            <person name="Lipzen A."/>
            <person name="Lutzoni F."/>
            <person name="Magnuson J."/>
            <person name="Mondo S."/>
            <person name="Nolan M."/>
            <person name="Ohm R."/>
            <person name="Pangilinan J."/>
            <person name="Park H.-J."/>
            <person name="Ramirez L."/>
            <person name="Alfaro M."/>
            <person name="Sun H."/>
            <person name="Tritt A."/>
            <person name="Yoshinaga Y."/>
            <person name="Zwiers L.-H."/>
            <person name="Turgeon B.G."/>
            <person name="Goodwin S.B."/>
            <person name="Spatafora J.W."/>
            <person name="Crous P.W."/>
            <person name="Grigoriev I.V."/>
        </authorList>
    </citation>
    <scope>NUCLEOTIDE SEQUENCE</scope>
    <source>
        <strain evidence="2">IPT5</strain>
    </source>
</reference>
<keyword evidence="3" id="KW-1185">Reference proteome</keyword>
<feature type="compositionally biased region" description="Polar residues" evidence="1">
    <location>
        <begin position="224"/>
        <end position="243"/>
    </location>
</feature>
<evidence type="ECO:0000313" key="3">
    <source>
        <dbReference type="Proteomes" id="UP000799423"/>
    </source>
</evidence>
<dbReference type="AlphaFoldDB" id="A0A6A7BLB5"/>
<feature type="compositionally biased region" description="Polar residues" evidence="1">
    <location>
        <begin position="82"/>
        <end position="102"/>
    </location>
</feature>
<proteinExistence type="predicted"/>